<dbReference type="CDD" id="cd10917">
    <property type="entry name" value="CE4_NodB_like_6s_7s"/>
    <property type="match status" value="1"/>
</dbReference>
<sequence>KSYSETTEEIPYSTVDAPTTATSYYNGSIHLFVDGENGEQTVKTGNTSGISVTETTKEPVAAGYHTYTADVGSDKVVALTFDDGPWPTTTAEILQILEDNDIHATFFEIGDQ</sequence>
<proteinExistence type="predicted"/>
<feature type="non-terminal residue" evidence="2">
    <location>
        <position position="112"/>
    </location>
</feature>
<organism evidence="2">
    <name type="scientific">uncultured Cryptobacterium sp</name>
    <dbReference type="NCBI Taxonomy" id="655657"/>
    <lineage>
        <taxon>Bacteria</taxon>
        <taxon>Bacillati</taxon>
        <taxon>Actinomycetota</taxon>
        <taxon>Coriobacteriia</taxon>
        <taxon>Eggerthellales</taxon>
        <taxon>Eggerthellaceae</taxon>
        <taxon>Cryptobacterium</taxon>
        <taxon>environmental samples</taxon>
    </lineage>
</organism>
<accession>A0A060BTH4</accession>
<evidence type="ECO:0000259" key="1">
    <source>
        <dbReference type="PROSITE" id="PS51677"/>
    </source>
</evidence>
<evidence type="ECO:0000313" key="2">
    <source>
        <dbReference type="EMBL" id="AIA85952.1"/>
    </source>
</evidence>
<dbReference type="InterPro" id="IPR002509">
    <property type="entry name" value="NODB_dom"/>
</dbReference>
<dbReference type="PROSITE" id="PS51677">
    <property type="entry name" value="NODB"/>
    <property type="match status" value="1"/>
</dbReference>
<protein>
    <submittedName>
        <fullName evidence="2">Polysacc_deac_1</fullName>
    </submittedName>
</protein>
<name>A0A060BTH4_9ACTN</name>
<dbReference type="GO" id="GO:0005975">
    <property type="term" value="P:carbohydrate metabolic process"/>
    <property type="evidence" value="ECO:0007669"/>
    <property type="project" value="InterPro"/>
</dbReference>
<dbReference type="Gene3D" id="3.20.20.370">
    <property type="entry name" value="Glycoside hydrolase/deacetylase"/>
    <property type="match status" value="1"/>
</dbReference>
<feature type="non-terminal residue" evidence="2">
    <location>
        <position position="1"/>
    </location>
</feature>
<dbReference type="GO" id="GO:0016810">
    <property type="term" value="F:hydrolase activity, acting on carbon-nitrogen (but not peptide) bonds"/>
    <property type="evidence" value="ECO:0007669"/>
    <property type="project" value="InterPro"/>
</dbReference>
<reference evidence="2" key="1">
    <citation type="journal article" date="2013" name="Environ. Microbiol.">
        <title>Seasonally variable intestinal metagenomes of the red palm weevil (Rhynchophorus ferrugineus).</title>
        <authorList>
            <person name="Jia S."/>
            <person name="Zhang X."/>
            <person name="Zhang G."/>
            <person name="Yin A."/>
            <person name="Zhang S."/>
            <person name="Li F."/>
            <person name="Wang L."/>
            <person name="Zhao D."/>
            <person name="Yun Q."/>
            <person name="Tala"/>
            <person name="Wang J."/>
            <person name="Sun G."/>
            <person name="Baabdullah M."/>
            <person name="Yu X."/>
            <person name="Hu S."/>
            <person name="Al-Mssallem I.S."/>
            <person name="Yu J."/>
        </authorList>
    </citation>
    <scope>NUCLEOTIDE SEQUENCE</scope>
</reference>
<dbReference type="InterPro" id="IPR011330">
    <property type="entry name" value="Glyco_hydro/deAcase_b/a-brl"/>
</dbReference>
<dbReference type="EMBL" id="KF118690">
    <property type="protein sequence ID" value="AIA85952.1"/>
    <property type="molecule type" value="Genomic_DNA"/>
</dbReference>
<dbReference type="InterPro" id="IPR050248">
    <property type="entry name" value="Polysacc_deacetylase_ArnD"/>
</dbReference>
<dbReference type="SUPFAM" id="SSF88713">
    <property type="entry name" value="Glycoside hydrolase/deacetylase"/>
    <property type="match status" value="1"/>
</dbReference>
<dbReference type="AlphaFoldDB" id="A0A060BTH4"/>
<dbReference type="Pfam" id="PF01522">
    <property type="entry name" value="Polysacc_deac_1"/>
    <property type="match status" value="1"/>
</dbReference>
<dbReference type="PANTHER" id="PTHR10587">
    <property type="entry name" value="GLYCOSYL TRANSFERASE-RELATED"/>
    <property type="match status" value="1"/>
</dbReference>
<feature type="domain" description="NodB homology" evidence="1">
    <location>
        <begin position="75"/>
        <end position="112"/>
    </location>
</feature>